<dbReference type="AlphaFoldDB" id="A0A9N9GNT4"/>
<keyword evidence="2" id="KW-1185">Reference proteome</keyword>
<gene>
    <name evidence="1" type="ORF">FCALED_LOCUS9460</name>
</gene>
<organism evidence="1 2">
    <name type="scientific">Funneliformis caledonium</name>
    <dbReference type="NCBI Taxonomy" id="1117310"/>
    <lineage>
        <taxon>Eukaryota</taxon>
        <taxon>Fungi</taxon>
        <taxon>Fungi incertae sedis</taxon>
        <taxon>Mucoromycota</taxon>
        <taxon>Glomeromycotina</taxon>
        <taxon>Glomeromycetes</taxon>
        <taxon>Glomerales</taxon>
        <taxon>Glomeraceae</taxon>
        <taxon>Funneliformis</taxon>
    </lineage>
</organism>
<proteinExistence type="predicted"/>
<evidence type="ECO:0000313" key="2">
    <source>
        <dbReference type="Proteomes" id="UP000789570"/>
    </source>
</evidence>
<sequence>MKDDEYSVIAMKYRKVEESLAKRMSEYTLGKRCINQYYNND</sequence>
<reference evidence="1" key="1">
    <citation type="submission" date="2021-06" db="EMBL/GenBank/DDBJ databases">
        <authorList>
            <person name="Kallberg Y."/>
            <person name="Tangrot J."/>
            <person name="Rosling A."/>
        </authorList>
    </citation>
    <scope>NUCLEOTIDE SEQUENCE</scope>
    <source>
        <strain evidence="1">UK204</strain>
    </source>
</reference>
<evidence type="ECO:0000313" key="1">
    <source>
        <dbReference type="EMBL" id="CAG8619104.1"/>
    </source>
</evidence>
<accession>A0A9N9GNT4</accession>
<name>A0A9N9GNT4_9GLOM</name>
<comment type="caution">
    <text evidence="1">The sequence shown here is derived from an EMBL/GenBank/DDBJ whole genome shotgun (WGS) entry which is preliminary data.</text>
</comment>
<dbReference type="EMBL" id="CAJVPQ010003139">
    <property type="protein sequence ID" value="CAG8619104.1"/>
    <property type="molecule type" value="Genomic_DNA"/>
</dbReference>
<dbReference type="Proteomes" id="UP000789570">
    <property type="component" value="Unassembled WGS sequence"/>
</dbReference>
<protein>
    <submittedName>
        <fullName evidence="1">15388_t:CDS:1</fullName>
    </submittedName>
</protein>